<feature type="region of interest" description="Disordered" evidence="1">
    <location>
        <begin position="271"/>
        <end position="292"/>
    </location>
</feature>
<feature type="compositionally biased region" description="Low complexity" evidence="1">
    <location>
        <begin position="93"/>
        <end position="113"/>
    </location>
</feature>
<reference evidence="2 3" key="1">
    <citation type="submission" date="2008-07" db="EMBL/GenBank/DDBJ databases">
        <authorList>
            <person name="El-Sayed N."/>
            <person name="Caler E."/>
            <person name="Inman J."/>
            <person name="Amedeo P."/>
            <person name="Hass B."/>
            <person name="Wortman J."/>
        </authorList>
    </citation>
    <scope>NUCLEOTIDE SEQUENCE [LARGE SCALE GENOMIC DNA]</scope>
    <source>
        <strain evidence="3">ATCC 50983 / TXsc</strain>
    </source>
</reference>
<dbReference type="OMA" id="PARLYYE"/>
<evidence type="ECO:0000313" key="2">
    <source>
        <dbReference type="EMBL" id="EER05088.1"/>
    </source>
</evidence>
<organism evidence="3">
    <name type="scientific">Perkinsus marinus (strain ATCC 50983 / TXsc)</name>
    <dbReference type="NCBI Taxonomy" id="423536"/>
    <lineage>
        <taxon>Eukaryota</taxon>
        <taxon>Sar</taxon>
        <taxon>Alveolata</taxon>
        <taxon>Perkinsozoa</taxon>
        <taxon>Perkinsea</taxon>
        <taxon>Perkinsida</taxon>
        <taxon>Perkinsidae</taxon>
        <taxon>Perkinsus</taxon>
    </lineage>
</organism>
<feature type="region of interest" description="Disordered" evidence="1">
    <location>
        <begin position="187"/>
        <end position="211"/>
    </location>
</feature>
<dbReference type="OrthoDB" id="10490630at2759"/>
<sequence length="326" mass="35038">MSGTQWAKMCHQAGLVDSAGAPLTSVDADLVYVDVQRREFEVKGMKFPFEVFAQEAVPALAEKAGLSVHAVISRLAALEQNLSSGTRPTLTDSSGPRGRGSSAPEAESAGPARLYYEHRRRSSSQGRRNFRRRSEAAVMEAQPSAGTLDLSQICDRTAADVRGSKKEKSYVPGMTTHSVLISNRLSQSTRNLKTPDRRSGSVSTASLQGSRSEMVGPERFYYDTKSYTGTAKRSLGAPPLDKSHAGSSLEGIGEVTEEETKGMLMDRRQVAQGRPDRVAHGNPRPTGEEGTASFPLDGLPSYPTTSGVLPCPVCWWPHIVAAEGTA</sequence>
<dbReference type="Proteomes" id="UP000007800">
    <property type="component" value="Unassembled WGS sequence"/>
</dbReference>
<dbReference type="GeneID" id="9050626"/>
<dbReference type="InterPro" id="IPR011992">
    <property type="entry name" value="EF-hand-dom_pair"/>
</dbReference>
<gene>
    <name evidence="2" type="ORF">Pmar_PMAR026522</name>
</gene>
<evidence type="ECO:0000313" key="3">
    <source>
        <dbReference type="Proteomes" id="UP000007800"/>
    </source>
</evidence>
<keyword evidence="3" id="KW-1185">Reference proteome</keyword>
<dbReference type="SUPFAM" id="SSF47473">
    <property type="entry name" value="EF-hand"/>
    <property type="match status" value="1"/>
</dbReference>
<dbReference type="RefSeq" id="XP_002773272.1">
    <property type="nucleotide sequence ID" value="XM_002773226.1"/>
</dbReference>
<feature type="compositionally biased region" description="Polar residues" evidence="1">
    <location>
        <begin position="83"/>
        <end position="92"/>
    </location>
</feature>
<feature type="compositionally biased region" description="Polar residues" evidence="1">
    <location>
        <begin position="200"/>
        <end position="211"/>
    </location>
</feature>
<dbReference type="AlphaFoldDB" id="C5LDS4"/>
<accession>C5LDS4</accession>
<dbReference type="Gene3D" id="1.10.238.10">
    <property type="entry name" value="EF-hand"/>
    <property type="match status" value="1"/>
</dbReference>
<evidence type="ECO:0000256" key="1">
    <source>
        <dbReference type="SAM" id="MobiDB-lite"/>
    </source>
</evidence>
<feature type="region of interest" description="Disordered" evidence="1">
    <location>
        <begin position="231"/>
        <end position="252"/>
    </location>
</feature>
<protein>
    <submittedName>
        <fullName evidence="2">Uncharacterized protein</fullName>
    </submittedName>
</protein>
<proteinExistence type="predicted"/>
<dbReference type="InParanoid" id="C5LDS4"/>
<name>C5LDS4_PERM5</name>
<dbReference type="EMBL" id="GG681070">
    <property type="protein sequence ID" value="EER05088.1"/>
    <property type="molecule type" value="Genomic_DNA"/>
</dbReference>
<feature type="region of interest" description="Disordered" evidence="1">
    <location>
        <begin position="83"/>
        <end position="144"/>
    </location>
</feature>